<evidence type="ECO:0000256" key="1">
    <source>
        <dbReference type="SAM" id="MobiDB-lite"/>
    </source>
</evidence>
<reference evidence="3 4" key="1">
    <citation type="submission" date="2021-02" db="EMBL/GenBank/DDBJ databases">
        <authorList>
            <person name="Vanwijnsberghe S."/>
        </authorList>
    </citation>
    <scope>NUCLEOTIDE SEQUENCE [LARGE SCALE GENOMIC DNA]</scope>
    <source>
        <strain evidence="3 4">R-69658</strain>
    </source>
</reference>
<dbReference type="InterPro" id="IPR036397">
    <property type="entry name" value="RNaseH_sf"/>
</dbReference>
<dbReference type="PANTHER" id="PTHR35004:SF6">
    <property type="entry name" value="TRANSPOSASE"/>
    <property type="match status" value="1"/>
</dbReference>
<dbReference type="PROSITE" id="PS50994">
    <property type="entry name" value="INTEGRASE"/>
    <property type="match status" value="1"/>
</dbReference>
<dbReference type="Pfam" id="PF13565">
    <property type="entry name" value="HTH_32"/>
    <property type="match status" value="1"/>
</dbReference>
<dbReference type="RefSeq" id="WP_200623169.1">
    <property type="nucleotide sequence ID" value="NZ_CAJNAU010000251.1"/>
</dbReference>
<evidence type="ECO:0000259" key="2">
    <source>
        <dbReference type="PROSITE" id="PS50994"/>
    </source>
</evidence>
<comment type="caution">
    <text evidence="3">The sequence shown here is derived from an EMBL/GenBank/DDBJ whole genome shotgun (WGS) entry which is preliminary data.</text>
</comment>
<protein>
    <submittedName>
        <fullName evidence="3">IS481 family transposase ISBst1</fullName>
    </submittedName>
</protein>
<organism evidence="3 4">
    <name type="scientific">Paraburkholderia aspalathi</name>
    <dbReference type="NCBI Taxonomy" id="1324617"/>
    <lineage>
        <taxon>Bacteria</taxon>
        <taxon>Pseudomonadati</taxon>
        <taxon>Pseudomonadota</taxon>
        <taxon>Betaproteobacteria</taxon>
        <taxon>Burkholderiales</taxon>
        <taxon>Burkholderiaceae</taxon>
        <taxon>Paraburkholderia</taxon>
    </lineage>
</organism>
<proteinExistence type="predicted"/>
<dbReference type="PANTHER" id="PTHR35004">
    <property type="entry name" value="TRANSPOSASE RV3428C-RELATED"/>
    <property type="match status" value="1"/>
</dbReference>
<sequence length="449" mass="50292">MKDIDPKALFRLSVLGPLVSRERLDRGDLQKIIRQLAQQEYAIPGSRRRHIGEKTLQSWYYAWKQHGLEGLCGKPRVDRGQSKLPPAVQAAILAAKRENPRRSIRQIRLLLESAGIVAHDTLSRCAVHRLLQANGLSRIIGSASLPEEKRSFVAEHAGSIWYGDVLHGPHLSLGRGRRKTYLVSLMDDASRLIAHSAFCFSETAIDIEGVLKQALLKRGVPKMLIVDNGAAYRASTLQGICARLSIRLVYCRPYAPEGKGKLERWHRSLRDQFLSELDTTHIHDLADLNARLWAWVEQIYHRTEHSGLSNQTPLARYQQDLPRIGTLGARAAQLDELFLHRIDRYVRRDGTVSFQGKRFEVPYELTGKTVLLVVDPHTGTVRGVESEAGEPLGAATVLDAVANRTRKRRKSQPEVVEPAVTGHDAPIGNAAHGPNLIELAYQRHYAPEL</sequence>
<dbReference type="EMBL" id="CAJNAU010000251">
    <property type="protein sequence ID" value="CAE6869966.1"/>
    <property type="molecule type" value="Genomic_DNA"/>
</dbReference>
<dbReference type="Proteomes" id="UP000674425">
    <property type="component" value="Unassembled WGS sequence"/>
</dbReference>
<feature type="domain" description="Integrase catalytic" evidence="2">
    <location>
        <begin position="142"/>
        <end position="321"/>
    </location>
</feature>
<accession>A0ABN7NIG4</accession>
<name>A0ABN7NIG4_9BURK</name>
<keyword evidence="4" id="KW-1185">Reference proteome</keyword>
<gene>
    <name evidence="3" type="ORF">R69658_08092</name>
</gene>
<dbReference type="InterPro" id="IPR012337">
    <property type="entry name" value="RNaseH-like_sf"/>
</dbReference>
<dbReference type="SUPFAM" id="SSF53098">
    <property type="entry name" value="Ribonuclease H-like"/>
    <property type="match status" value="1"/>
</dbReference>
<dbReference type="SUPFAM" id="SSF46689">
    <property type="entry name" value="Homeodomain-like"/>
    <property type="match status" value="1"/>
</dbReference>
<evidence type="ECO:0000313" key="4">
    <source>
        <dbReference type="Proteomes" id="UP000674425"/>
    </source>
</evidence>
<dbReference type="InterPro" id="IPR009057">
    <property type="entry name" value="Homeodomain-like_sf"/>
</dbReference>
<dbReference type="InterPro" id="IPR001584">
    <property type="entry name" value="Integrase_cat-core"/>
</dbReference>
<feature type="region of interest" description="Disordered" evidence="1">
    <location>
        <begin position="404"/>
        <end position="428"/>
    </location>
</feature>
<evidence type="ECO:0000313" key="3">
    <source>
        <dbReference type="EMBL" id="CAE6869966.1"/>
    </source>
</evidence>
<dbReference type="Pfam" id="PF00665">
    <property type="entry name" value="rve"/>
    <property type="match status" value="1"/>
</dbReference>
<dbReference type="Gene3D" id="3.30.420.10">
    <property type="entry name" value="Ribonuclease H-like superfamily/Ribonuclease H"/>
    <property type="match status" value="1"/>
</dbReference>